<comment type="subcellular location">
    <subcellularLocation>
        <location evidence="1">Cell membrane</location>
        <topology evidence="1">Multi-pass membrane protein</topology>
    </subcellularLocation>
</comment>
<dbReference type="InterPro" id="IPR036640">
    <property type="entry name" value="ABC1_TM_sf"/>
</dbReference>
<evidence type="ECO:0000256" key="5">
    <source>
        <dbReference type="ARBA" id="ARBA00022989"/>
    </source>
</evidence>
<dbReference type="Proteomes" id="UP001220478">
    <property type="component" value="Chromosome"/>
</dbReference>
<dbReference type="Pfam" id="PF00664">
    <property type="entry name" value="ABC_membrane"/>
    <property type="match status" value="1"/>
</dbReference>
<reference evidence="10 11" key="1">
    <citation type="submission" date="2023-02" db="EMBL/GenBank/DDBJ databases">
        <title>Novel Oscillospiraceae bacterial genomes.</title>
        <authorList>
            <person name="Srinivasan S."/>
            <person name="Austin M.N."/>
            <person name="Fiedler T.L."/>
            <person name="Strenk S.M."/>
            <person name="Agnew K.J."/>
            <person name="Nagana Gowda G.A."/>
            <person name="Raftery D."/>
            <person name="Beamer M.A."/>
            <person name="Achilles S.L."/>
            <person name="Wiesenfeld H.C."/>
            <person name="Fredricks D.N."/>
            <person name="Hillier S.L."/>
        </authorList>
    </citation>
    <scope>NUCLEOTIDE SEQUENCE [LARGE SCALE GENOMIC DNA]</scope>
    <source>
        <strain evidence="10 11">CHIC02 1186E3-8</strain>
    </source>
</reference>
<evidence type="ECO:0000256" key="6">
    <source>
        <dbReference type="ARBA" id="ARBA00023136"/>
    </source>
</evidence>
<dbReference type="RefSeq" id="WP_315571447.1">
    <property type="nucleotide sequence ID" value="NZ_CP118868.1"/>
</dbReference>
<dbReference type="InterPro" id="IPR003593">
    <property type="entry name" value="AAA+_ATPase"/>
</dbReference>
<dbReference type="PANTHER" id="PTHR24221:SF654">
    <property type="entry name" value="ATP-BINDING CASSETTE SUB-FAMILY B MEMBER 6"/>
    <property type="match status" value="1"/>
</dbReference>
<dbReference type="Pfam" id="PF00005">
    <property type="entry name" value="ABC_tran"/>
    <property type="match status" value="1"/>
</dbReference>
<keyword evidence="3" id="KW-0547">Nucleotide-binding</keyword>
<evidence type="ECO:0000256" key="2">
    <source>
        <dbReference type="ARBA" id="ARBA00022692"/>
    </source>
</evidence>
<accession>A0ABY8C7N3</accession>
<name>A0ABY8C7N3_9FIRM</name>
<keyword evidence="11" id="KW-1185">Reference proteome</keyword>
<dbReference type="GO" id="GO:0005524">
    <property type="term" value="F:ATP binding"/>
    <property type="evidence" value="ECO:0007669"/>
    <property type="project" value="UniProtKB-KW"/>
</dbReference>
<feature type="transmembrane region" description="Helical" evidence="7">
    <location>
        <begin position="180"/>
        <end position="200"/>
    </location>
</feature>
<dbReference type="Gene3D" id="3.40.50.300">
    <property type="entry name" value="P-loop containing nucleotide triphosphate hydrolases"/>
    <property type="match status" value="1"/>
</dbReference>
<feature type="transmembrane region" description="Helical" evidence="7">
    <location>
        <begin position="156"/>
        <end position="174"/>
    </location>
</feature>
<evidence type="ECO:0000256" key="7">
    <source>
        <dbReference type="SAM" id="Phobius"/>
    </source>
</evidence>
<keyword evidence="5 7" id="KW-1133">Transmembrane helix</keyword>
<evidence type="ECO:0000256" key="4">
    <source>
        <dbReference type="ARBA" id="ARBA00022840"/>
    </source>
</evidence>
<feature type="transmembrane region" description="Helical" evidence="7">
    <location>
        <begin position="82"/>
        <end position="107"/>
    </location>
</feature>
<dbReference type="InterPro" id="IPR011527">
    <property type="entry name" value="ABC1_TM_dom"/>
</dbReference>
<dbReference type="InterPro" id="IPR039421">
    <property type="entry name" value="Type_1_exporter"/>
</dbReference>
<feature type="domain" description="ABC transmembrane type-1" evidence="9">
    <location>
        <begin position="44"/>
        <end position="325"/>
    </location>
</feature>
<dbReference type="SUPFAM" id="SSF52540">
    <property type="entry name" value="P-loop containing nucleoside triphosphate hydrolases"/>
    <property type="match status" value="1"/>
</dbReference>
<keyword evidence="2 7" id="KW-0812">Transmembrane</keyword>
<dbReference type="PROSITE" id="PS50893">
    <property type="entry name" value="ABC_TRANSPORTER_2"/>
    <property type="match status" value="1"/>
</dbReference>
<dbReference type="Gene3D" id="1.20.1560.10">
    <property type="entry name" value="ABC transporter type 1, transmembrane domain"/>
    <property type="match status" value="1"/>
</dbReference>
<evidence type="ECO:0000313" key="11">
    <source>
        <dbReference type="Proteomes" id="UP001220478"/>
    </source>
</evidence>
<gene>
    <name evidence="10" type="ORF">PYS61_05365</name>
</gene>
<feature type="domain" description="ABC transporter" evidence="8">
    <location>
        <begin position="358"/>
        <end position="591"/>
    </location>
</feature>
<dbReference type="PANTHER" id="PTHR24221">
    <property type="entry name" value="ATP-BINDING CASSETTE SUB-FAMILY B"/>
    <property type="match status" value="1"/>
</dbReference>
<dbReference type="SMART" id="SM00382">
    <property type="entry name" value="AAA"/>
    <property type="match status" value="1"/>
</dbReference>
<dbReference type="SUPFAM" id="SSF90123">
    <property type="entry name" value="ABC transporter transmembrane region"/>
    <property type="match status" value="1"/>
</dbReference>
<feature type="transmembrane region" description="Helical" evidence="7">
    <location>
        <begin position="272"/>
        <end position="291"/>
    </location>
</feature>
<sequence>MRKFLNFSIFNLFDLESTVQEKLSDICHNSAETQQNKKFLHYSALFLCLLNGLSLSLMPLTIGRLIKEIALLQVSGPTFKYWSFAFLALIVIYSLSTISLELLLYNFTIDSICNLRQNIFKLINYGKYAQIQRLPTGNLSNYLLVELDYIAHGIEMFYKQFCTAACSLIFSFIIMWNLNLYLMLIIVILSPLTFLVTNYISHKTFHYFTVAQNEQAQQSAMITETVNNIMRIKQQNNRNYAESTFSDLNEKLQFSWQQAIFYSSLSNPLNRILNNLIYILVAFFGLVFLQINTVDLGSLTAFLAYTNEFSQPFSDLNGVITELSQADGAYQDLKKFLLGLSGENRSLQASEPVPTQGLNVQNVNFSYVEQHPILKAINFSLASGKTLAIVGPSGSGKSTIINLLMQFYQPDSGKISLNDQTAATVALTDWRNNFAMVLQDSWIFQGSIRENLLFANSAASDAELWAACERAEIAEFIRRLPKQFDTVIGTELMLSYSQQQLLALARLFLKPAKIILLDEASSAVDCFSEIKIQKAIKELSKDKSMLVVAHRLVSIMHADRIILLENGKIQESGSHNELIAAGGKYYKLWQSQYPLAHNA</sequence>
<organism evidence="10 11">
    <name type="scientific">Amygdalobacter indicium</name>
    <dbReference type="NCBI Taxonomy" id="3029272"/>
    <lineage>
        <taxon>Bacteria</taxon>
        <taxon>Bacillati</taxon>
        <taxon>Bacillota</taxon>
        <taxon>Clostridia</taxon>
        <taxon>Eubacteriales</taxon>
        <taxon>Oscillospiraceae</taxon>
        <taxon>Amygdalobacter</taxon>
    </lineage>
</organism>
<dbReference type="InterPro" id="IPR027417">
    <property type="entry name" value="P-loop_NTPase"/>
</dbReference>
<dbReference type="PROSITE" id="PS50929">
    <property type="entry name" value="ABC_TM1F"/>
    <property type="match status" value="1"/>
</dbReference>
<proteinExistence type="predicted"/>
<keyword evidence="6 7" id="KW-0472">Membrane</keyword>
<dbReference type="EMBL" id="CP118868">
    <property type="protein sequence ID" value="WEG35358.1"/>
    <property type="molecule type" value="Genomic_DNA"/>
</dbReference>
<evidence type="ECO:0000313" key="10">
    <source>
        <dbReference type="EMBL" id="WEG35358.1"/>
    </source>
</evidence>
<dbReference type="InterPro" id="IPR003439">
    <property type="entry name" value="ABC_transporter-like_ATP-bd"/>
</dbReference>
<evidence type="ECO:0000256" key="3">
    <source>
        <dbReference type="ARBA" id="ARBA00022741"/>
    </source>
</evidence>
<evidence type="ECO:0000259" key="8">
    <source>
        <dbReference type="PROSITE" id="PS50893"/>
    </source>
</evidence>
<protein>
    <submittedName>
        <fullName evidence="10">ABC transporter ATP-binding protein</fullName>
    </submittedName>
</protein>
<evidence type="ECO:0000259" key="9">
    <source>
        <dbReference type="PROSITE" id="PS50929"/>
    </source>
</evidence>
<evidence type="ECO:0000256" key="1">
    <source>
        <dbReference type="ARBA" id="ARBA00004651"/>
    </source>
</evidence>
<keyword evidence="4 10" id="KW-0067">ATP-binding</keyword>
<feature type="transmembrane region" description="Helical" evidence="7">
    <location>
        <begin position="39"/>
        <end position="62"/>
    </location>
</feature>